<dbReference type="OrthoDB" id="1918879at2759"/>
<reference evidence="2 3" key="3">
    <citation type="submission" date="2019-11" db="EMBL/GenBank/DDBJ databases">
        <title>A de novo genome assembly of a pear dwarfing rootstock.</title>
        <authorList>
            <person name="Wang F."/>
            <person name="Wang J."/>
            <person name="Li S."/>
            <person name="Zhang Y."/>
            <person name="Fang M."/>
            <person name="Ma L."/>
            <person name="Zhao Y."/>
            <person name="Jiang S."/>
        </authorList>
    </citation>
    <scope>NUCLEOTIDE SEQUENCE [LARGE SCALE GENOMIC DNA]</scope>
    <source>
        <strain evidence="2">S2</strain>
        <tissue evidence="2">Leaf</tissue>
    </source>
</reference>
<feature type="region of interest" description="Disordered" evidence="1">
    <location>
        <begin position="1"/>
        <end position="27"/>
    </location>
</feature>
<organism evidence="2 3">
    <name type="scientific">Pyrus ussuriensis x Pyrus communis</name>
    <dbReference type="NCBI Taxonomy" id="2448454"/>
    <lineage>
        <taxon>Eukaryota</taxon>
        <taxon>Viridiplantae</taxon>
        <taxon>Streptophyta</taxon>
        <taxon>Embryophyta</taxon>
        <taxon>Tracheophyta</taxon>
        <taxon>Spermatophyta</taxon>
        <taxon>Magnoliopsida</taxon>
        <taxon>eudicotyledons</taxon>
        <taxon>Gunneridae</taxon>
        <taxon>Pentapetalae</taxon>
        <taxon>rosids</taxon>
        <taxon>fabids</taxon>
        <taxon>Rosales</taxon>
        <taxon>Rosaceae</taxon>
        <taxon>Amygdaloideae</taxon>
        <taxon>Maleae</taxon>
        <taxon>Pyrus</taxon>
    </lineage>
</organism>
<comment type="caution">
    <text evidence="2">The sequence shown here is derived from an EMBL/GenBank/DDBJ whole genome shotgun (WGS) entry which is preliminary data.</text>
</comment>
<dbReference type="AlphaFoldDB" id="A0A5N5HVP8"/>
<name>A0A5N5HVP8_9ROSA</name>
<proteinExistence type="predicted"/>
<sequence length="80" mass="9202">MLEEEDGDDDECENDESETSDSSREETLEGLLREVLSKLNFPCNKSIPEEMQILFMDLIVEEQREVDDAFDSREDVVGRG</sequence>
<feature type="compositionally biased region" description="Acidic residues" evidence="1">
    <location>
        <begin position="1"/>
        <end position="19"/>
    </location>
</feature>
<accession>A0A5N5HVP8</accession>
<reference evidence="3" key="2">
    <citation type="submission" date="2019-10" db="EMBL/GenBank/DDBJ databases">
        <title>A de novo genome assembly of a pear dwarfing rootstock.</title>
        <authorList>
            <person name="Wang F."/>
            <person name="Wang J."/>
            <person name="Li S."/>
            <person name="Zhang Y."/>
            <person name="Fang M."/>
            <person name="Ma L."/>
            <person name="Zhao Y."/>
            <person name="Jiang S."/>
        </authorList>
    </citation>
    <scope>NUCLEOTIDE SEQUENCE [LARGE SCALE GENOMIC DNA]</scope>
</reference>
<reference evidence="2 3" key="1">
    <citation type="submission" date="2019-09" db="EMBL/GenBank/DDBJ databases">
        <authorList>
            <person name="Ou C."/>
        </authorList>
    </citation>
    <scope>NUCLEOTIDE SEQUENCE [LARGE SCALE GENOMIC DNA]</scope>
    <source>
        <strain evidence="2">S2</strain>
        <tissue evidence="2">Leaf</tissue>
    </source>
</reference>
<protein>
    <submittedName>
        <fullName evidence="2">Uncharacterized protein</fullName>
    </submittedName>
</protein>
<dbReference type="Proteomes" id="UP000327157">
    <property type="component" value="Chromosome 12"/>
</dbReference>
<keyword evidence="3" id="KW-1185">Reference proteome</keyword>
<gene>
    <name evidence="2" type="ORF">D8674_009117</name>
</gene>
<dbReference type="EMBL" id="SMOL01000143">
    <property type="protein sequence ID" value="KAB2631598.1"/>
    <property type="molecule type" value="Genomic_DNA"/>
</dbReference>
<evidence type="ECO:0000256" key="1">
    <source>
        <dbReference type="SAM" id="MobiDB-lite"/>
    </source>
</evidence>
<evidence type="ECO:0000313" key="3">
    <source>
        <dbReference type="Proteomes" id="UP000327157"/>
    </source>
</evidence>
<evidence type="ECO:0000313" key="2">
    <source>
        <dbReference type="EMBL" id="KAB2631598.1"/>
    </source>
</evidence>